<comment type="caution">
    <text evidence="2">The sequence shown here is derived from an EMBL/GenBank/DDBJ whole genome shotgun (WGS) entry which is preliminary data.</text>
</comment>
<evidence type="ECO:0000256" key="1">
    <source>
        <dbReference type="SAM" id="SignalP"/>
    </source>
</evidence>
<organism evidence="2 3">
    <name type="scientific">Nonomuraea antimicrobica</name>
    <dbReference type="NCBI Taxonomy" id="561173"/>
    <lineage>
        <taxon>Bacteria</taxon>
        <taxon>Bacillati</taxon>
        <taxon>Actinomycetota</taxon>
        <taxon>Actinomycetes</taxon>
        <taxon>Streptosporangiales</taxon>
        <taxon>Streptosporangiaceae</taxon>
        <taxon>Nonomuraea</taxon>
    </lineage>
</organism>
<dbReference type="Proteomes" id="UP001500902">
    <property type="component" value="Unassembled WGS sequence"/>
</dbReference>
<keyword evidence="1" id="KW-0732">Signal</keyword>
<proteinExistence type="predicted"/>
<dbReference type="EMBL" id="BAAAZP010000080">
    <property type="protein sequence ID" value="GAA3673136.1"/>
    <property type="molecule type" value="Genomic_DNA"/>
</dbReference>
<evidence type="ECO:0000313" key="2">
    <source>
        <dbReference type="EMBL" id="GAA3673136.1"/>
    </source>
</evidence>
<sequence length="132" mass="14412">MSSALIATSSKALVVATALLTMTACSQAQWQQIQVATLSPDERTLTVEVSFGTPETRPRECERVTDTEVRESPSQVIIGVQVHDTCSSPWPWEGDTLSVAYVRRVPLQLHEPLAGRTVLNNTGHDLVAINRS</sequence>
<evidence type="ECO:0000313" key="3">
    <source>
        <dbReference type="Proteomes" id="UP001500902"/>
    </source>
</evidence>
<name>A0ABP7C1C7_9ACTN</name>
<keyword evidence="3" id="KW-1185">Reference proteome</keyword>
<feature type="chain" id="PRO_5045710161" description="Lipoprotein" evidence="1">
    <location>
        <begin position="29"/>
        <end position="132"/>
    </location>
</feature>
<gene>
    <name evidence="2" type="ORF">GCM10022224_041760</name>
</gene>
<evidence type="ECO:0008006" key="4">
    <source>
        <dbReference type="Google" id="ProtNLM"/>
    </source>
</evidence>
<accession>A0ABP7C1C7</accession>
<feature type="signal peptide" evidence="1">
    <location>
        <begin position="1"/>
        <end position="28"/>
    </location>
</feature>
<reference evidence="3" key="1">
    <citation type="journal article" date="2019" name="Int. J. Syst. Evol. Microbiol.">
        <title>The Global Catalogue of Microorganisms (GCM) 10K type strain sequencing project: providing services to taxonomists for standard genome sequencing and annotation.</title>
        <authorList>
            <consortium name="The Broad Institute Genomics Platform"/>
            <consortium name="The Broad Institute Genome Sequencing Center for Infectious Disease"/>
            <person name="Wu L."/>
            <person name="Ma J."/>
        </authorList>
    </citation>
    <scope>NUCLEOTIDE SEQUENCE [LARGE SCALE GENOMIC DNA]</scope>
    <source>
        <strain evidence="3">JCM 16904</strain>
    </source>
</reference>
<protein>
    <recommendedName>
        <fullName evidence="4">Lipoprotein</fullName>
    </recommendedName>
</protein>